<gene>
    <name evidence="2" type="ORF">CYMTET_20687</name>
</gene>
<accession>A0AAE0L401</accession>
<comment type="caution">
    <text evidence="2">The sequence shown here is derived from an EMBL/GenBank/DDBJ whole genome shotgun (WGS) entry which is preliminary data.</text>
</comment>
<name>A0AAE0L401_9CHLO</name>
<feature type="signal peptide" evidence="1">
    <location>
        <begin position="1"/>
        <end position="26"/>
    </location>
</feature>
<organism evidence="2 3">
    <name type="scientific">Cymbomonas tetramitiformis</name>
    <dbReference type="NCBI Taxonomy" id="36881"/>
    <lineage>
        <taxon>Eukaryota</taxon>
        <taxon>Viridiplantae</taxon>
        <taxon>Chlorophyta</taxon>
        <taxon>Pyramimonadophyceae</taxon>
        <taxon>Pyramimonadales</taxon>
        <taxon>Pyramimonadaceae</taxon>
        <taxon>Cymbomonas</taxon>
    </lineage>
</organism>
<protein>
    <submittedName>
        <fullName evidence="2">Uncharacterized protein</fullName>
    </submittedName>
</protein>
<evidence type="ECO:0000313" key="2">
    <source>
        <dbReference type="EMBL" id="KAK3270935.1"/>
    </source>
</evidence>
<feature type="chain" id="PRO_5042041471" evidence="1">
    <location>
        <begin position="27"/>
        <end position="245"/>
    </location>
</feature>
<reference evidence="2 3" key="1">
    <citation type="journal article" date="2015" name="Genome Biol. Evol.">
        <title>Comparative Genomics of a Bacterivorous Green Alga Reveals Evolutionary Causalities and Consequences of Phago-Mixotrophic Mode of Nutrition.</title>
        <authorList>
            <person name="Burns J.A."/>
            <person name="Paasch A."/>
            <person name="Narechania A."/>
            <person name="Kim E."/>
        </authorList>
    </citation>
    <scope>NUCLEOTIDE SEQUENCE [LARGE SCALE GENOMIC DNA]</scope>
    <source>
        <strain evidence="2 3">PLY_AMNH</strain>
    </source>
</reference>
<sequence>MPLSPLYWGLVGPTWVAVLTALGVDAETECGPARRGINDFSSRAAMESNGWALDWDDNINHWDFVALPDSTFCNGVASTSYCGFSAPGAGAISLALSGAGSATIDFGNSWVSGLVTLYLNGTQVAVAEGSTPSHAATFEFQSGDELVLVEDPMAVIVINHIDFSCSGVAVRGRVPAARPRRRPPRSSSSACRLPRVPCSALLPVSCQPTFPAEGALAVDVTDLHVKRCFPIASGAIRQRFPGSLK</sequence>
<evidence type="ECO:0000313" key="3">
    <source>
        <dbReference type="Proteomes" id="UP001190700"/>
    </source>
</evidence>
<proteinExistence type="predicted"/>
<evidence type="ECO:0000256" key="1">
    <source>
        <dbReference type="SAM" id="SignalP"/>
    </source>
</evidence>
<dbReference type="Proteomes" id="UP001190700">
    <property type="component" value="Unassembled WGS sequence"/>
</dbReference>
<dbReference type="EMBL" id="LGRX02010121">
    <property type="protein sequence ID" value="KAK3270935.1"/>
    <property type="molecule type" value="Genomic_DNA"/>
</dbReference>
<keyword evidence="3" id="KW-1185">Reference proteome</keyword>
<dbReference type="AlphaFoldDB" id="A0AAE0L401"/>
<keyword evidence="1" id="KW-0732">Signal</keyword>